<dbReference type="Pfam" id="PF03713">
    <property type="entry name" value="DUF305"/>
    <property type="match status" value="1"/>
</dbReference>
<gene>
    <name evidence="2" type="ORF">AVDCRST_MAG87-816</name>
</gene>
<protein>
    <recommendedName>
        <fullName evidence="1">DUF305 domain-containing protein</fullName>
    </recommendedName>
</protein>
<dbReference type="AlphaFoldDB" id="A0A6J4UGW8"/>
<sequence>MRPFETSNKGSALMYITSWTKTRGVLVAGVLAASLLGGVATTAQTPEAASCDLAGTPVSGMAAMGHDGHGDATPAMDMQIGQVEFDQLYIDMMLPHHGSIVALAAVALPLLTDARLQEMAQTIIETQTAEQGELQALRTERYGSSEPAPMDDAMMAMMMEAMPGTGTAGEMMRLMDAGALIGAFCAADNPDLAFIDQTIPHHEMAIVASESALERAVHPEIANIAKEVIDTQQAEIDELELIRAELAGGATPEATPAG</sequence>
<feature type="domain" description="DUF305" evidence="1">
    <location>
        <begin position="86"/>
        <end position="240"/>
    </location>
</feature>
<dbReference type="PANTHER" id="PTHR36933:SF1">
    <property type="entry name" value="SLL0788 PROTEIN"/>
    <property type="match status" value="1"/>
</dbReference>
<evidence type="ECO:0000313" key="2">
    <source>
        <dbReference type="EMBL" id="CAA9550388.1"/>
    </source>
</evidence>
<organism evidence="2">
    <name type="scientific">uncultured Thermomicrobiales bacterium</name>
    <dbReference type="NCBI Taxonomy" id="1645740"/>
    <lineage>
        <taxon>Bacteria</taxon>
        <taxon>Pseudomonadati</taxon>
        <taxon>Thermomicrobiota</taxon>
        <taxon>Thermomicrobia</taxon>
        <taxon>Thermomicrobiales</taxon>
        <taxon>environmental samples</taxon>
    </lineage>
</organism>
<dbReference type="PANTHER" id="PTHR36933">
    <property type="entry name" value="SLL0788 PROTEIN"/>
    <property type="match status" value="1"/>
</dbReference>
<dbReference type="EMBL" id="CADCWJ010000197">
    <property type="protein sequence ID" value="CAA9550388.1"/>
    <property type="molecule type" value="Genomic_DNA"/>
</dbReference>
<name>A0A6J4UGW8_9BACT</name>
<dbReference type="InterPro" id="IPR005183">
    <property type="entry name" value="DUF305_CopM-like"/>
</dbReference>
<evidence type="ECO:0000259" key="1">
    <source>
        <dbReference type="Pfam" id="PF03713"/>
    </source>
</evidence>
<dbReference type="InterPro" id="IPR012347">
    <property type="entry name" value="Ferritin-like"/>
</dbReference>
<proteinExistence type="predicted"/>
<reference evidence="2" key="1">
    <citation type="submission" date="2020-02" db="EMBL/GenBank/DDBJ databases">
        <authorList>
            <person name="Meier V. D."/>
        </authorList>
    </citation>
    <scope>NUCLEOTIDE SEQUENCE</scope>
    <source>
        <strain evidence="2">AVDCRST_MAG87</strain>
    </source>
</reference>
<dbReference type="Gene3D" id="1.20.1260.10">
    <property type="match status" value="1"/>
</dbReference>
<accession>A0A6J4UGW8</accession>